<dbReference type="Gene3D" id="3.30.460.10">
    <property type="entry name" value="Beta Polymerase, domain 2"/>
    <property type="match status" value="1"/>
</dbReference>
<dbReference type="PANTHER" id="PTHR23092">
    <property type="entry name" value="POLY(A) RNA POLYMERASE"/>
    <property type="match status" value="1"/>
</dbReference>
<feature type="region of interest" description="Disordered" evidence="4">
    <location>
        <begin position="1"/>
        <end position="20"/>
    </location>
</feature>
<proteinExistence type="predicted"/>
<feature type="compositionally biased region" description="Low complexity" evidence="4">
    <location>
        <begin position="185"/>
        <end position="197"/>
    </location>
</feature>
<feature type="region of interest" description="Disordered" evidence="4">
    <location>
        <begin position="112"/>
        <end position="240"/>
    </location>
</feature>
<dbReference type="InterPro" id="IPR043519">
    <property type="entry name" value="NT_sf"/>
</dbReference>
<dbReference type="RefSeq" id="XP_005356750.2">
    <property type="nucleotide sequence ID" value="XM_005356693.2"/>
</dbReference>
<keyword evidence="3" id="KW-0464">Manganese</keyword>
<feature type="compositionally biased region" description="Low complexity" evidence="4">
    <location>
        <begin position="694"/>
        <end position="712"/>
    </location>
</feature>
<feature type="domain" description="PAP-associated" evidence="5">
    <location>
        <begin position="522"/>
        <end position="581"/>
    </location>
</feature>
<keyword evidence="2" id="KW-0460">Magnesium</keyword>
<sequence length="886" mass="95825">MYSYLSPRPKELSPHDGPVHVGAALEAPSTQNDLPLRGTDRERSRSLRLTNSGARVQRGQEQPEQRGCIYRAPALLPRLAPHIKRTGRCNCFRLHRPRGPWRIPNHAFRRGAGDCAGTGNRSTPAAAETSTRPPEASAHARRGGPRPAPSGPALSVWSAGALAAVSRPPPPKAQARPAPGPSALPPALLTALGPAADGARRLHKSPSLSSSSSSSSSSNAESGTESPGCSSSSSSSSTSLSRASAGRTFFSFADGAAHAHPGPRGPTPAGSPPQHQFHPGRRKRENKASTYGLNYLLSGSRAATLSGGGGPGAQAARPGTPWKSRAYSPGIQGLHEEIIDFYNFMSPCPEEAAMRREVVKRIETVVKDLWPTADVQIFGSFSTGLYLPTSDIDLVVFGKWERPPLQLLEQALRKHNVAEPCSIKVLDKATVPIIKLTDQETEVKVDISFNMETGVRAAEFIKNYMKKYSLLPYLILVLKQFLLQRDLNEVFTGGISSYSLILMAISFLQLHPRIDARRADENLGMLLVEFFELYGRNFNYLKTGIRIKEGGAYIAKEEIMKAMTSGYRPSMLCIEDPLLPGNDVGRSSYGAMQVKQVFDYAYIVLSHAVSPLARSYPNRDSESTLGRIIKVTQEVIDYRRWIKEKWGSRILPSPDLDNRIKIKERINTCNGEQMQSREPGSPYSQRLTLSLSSPQLLSSGSSASSVSSLSGSDIDSDAPACTTPSVCQFSLQAPTTLMASLPTALPIPSSKPQPAAPRTLIMTTNNQTRFTIPPPTLGVAPVPCRQAGVEGTTSLKAVHHVTSPAIPSASPNPLSSPHLYHKQHSGMKLSMKGSHNHTQGGGYSSVGSGAVRPPVGNRGHHQYNRTGWRRKKHAHTRDSLPVSLSR</sequence>
<keyword evidence="1" id="KW-0479">Metal-binding</keyword>
<feature type="compositionally biased region" description="Polar residues" evidence="4">
    <location>
        <begin position="119"/>
        <end position="132"/>
    </location>
</feature>
<feature type="region of interest" description="Disordered" evidence="4">
    <location>
        <begin position="255"/>
        <end position="285"/>
    </location>
</feature>
<name>A0ABM0L0Y1_MICOH</name>
<evidence type="ECO:0000259" key="5">
    <source>
        <dbReference type="Pfam" id="PF03828"/>
    </source>
</evidence>
<evidence type="ECO:0000256" key="3">
    <source>
        <dbReference type="ARBA" id="ARBA00023211"/>
    </source>
</evidence>
<dbReference type="Proteomes" id="UP000694915">
    <property type="component" value="Chromosome 19"/>
</dbReference>
<accession>A0ABM0L0Y1</accession>
<feature type="domain" description="Poly(A) RNA polymerase mitochondrial-like central palm" evidence="6">
    <location>
        <begin position="334"/>
        <end position="465"/>
    </location>
</feature>
<feature type="compositionally biased region" description="Low complexity" evidence="4">
    <location>
        <begin position="226"/>
        <end position="240"/>
    </location>
</feature>
<dbReference type="Pfam" id="PF22600">
    <property type="entry name" value="MTPAP-like_central"/>
    <property type="match status" value="1"/>
</dbReference>
<dbReference type="Gene3D" id="1.10.1410.10">
    <property type="match status" value="1"/>
</dbReference>
<dbReference type="CDD" id="cd05402">
    <property type="entry name" value="NT_PAP_TUTase"/>
    <property type="match status" value="1"/>
</dbReference>
<dbReference type="InterPro" id="IPR002058">
    <property type="entry name" value="PAP_assoc"/>
</dbReference>
<dbReference type="InterPro" id="IPR045862">
    <property type="entry name" value="Trf4-like"/>
</dbReference>
<evidence type="ECO:0000313" key="8">
    <source>
        <dbReference type="RefSeq" id="XP_005356750.2"/>
    </source>
</evidence>
<evidence type="ECO:0000259" key="6">
    <source>
        <dbReference type="Pfam" id="PF22600"/>
    </source>
</evidence>
<feature type="region of interest" description="Disordered" evidence="4">
    <location>
        <begin position="832"/>
        <end position="886"/>
    </location>
</feature>
<feature type="region of interest" description="Disordered" evidence="4">
    <location>
        <begin position="304"/>
        <end position="324"/>
    </location>
</feature>
<dbReference type="Pfam" id="PF03828">
    <property type="entry name" value="PAP_assoc"/>
    <property type="match status" value="1"/>
</dbReference>
<dbReference type="SUPFAM" id="SSF81631">
    <property type="entry name" value="PAP/OAS1 substrate-binding domain"/>
    <property type="match status" value="1"/>
</dbReference>
<dbReference type="GeneID" id="101999982"/>
<dbReference type="SUPFAM" id="SSF81301">
    <property type="entry name" value="Nucleotidyltransferase"/>
    <property type="match status" value="1"/>
</dbReference>
<protein>
    <submittedName>
        <fullName evidence="8">Non-canonical poly(A) RNA polymerase PAPD7</fullName>
    </submittedName>
</protein>
<evidence type="ECO:0000313" key="7">
    <source>
        <dbReference type="Proteomes" id="UP000694915"/>
    </source>
</evidence>
<feature type="compositionally biased region" description="Basic and acidic residues" evidence="4">
    <location>
        <begin position="8"/>
        <end position="18"/>
    </location>
</feature>
<dbReference type="PANTHER" id="PTHR23092:SF24">
    <property type="entry name" value="TERMINAL NUCLEOTIDYLTRANSFERASE 4A"/>
    <property type="match status" value="1"/>
</dbReference>
<feature type="compositionally biased region" description="Pro residues" evidence="4">
    <location>
        <begin position="167"/>
        <end position="184"/>
    </location>
</feature>
<evidence type="ECO:0000256" key="4">
    <source>
        <dbReference type="SAM" id="MobiDB-lite"/>
    </source>
</evidence>
<feature type="region of interest" description="Disordered" evidence="4">
    <location>
        <begin position="694"/>
        <end position="717"/>
    </location>
</feature>
<feature type="compositionally biased region" description="Basic residues" evidence="4">
    <location>
        <begin position="858"/>
        <end position="875"/>
    </location>
</feature>
<organism evidence="7 8">
    <name type="scientific">Microtus ochrogaster</name>
    <name type="common">Prairie vole</name>
    <dbReference type="NCBI Taxonomy" id="79684"/>
    <lineage>
        <taxon>Eukaryota</taxon>
        <taxon>Metazoa</taxon>
        <taxon>Chordata</taxon>
        <taxon>Craniata</taxon>
        <taxon>Vertebrata</taxon>
        <taxon>Euteleostomi</taxon>
        <taxon>Mammalia</taxon>
        <taxon>Eutheria</taxon>
        <taxon>Euarchontoglires</taxon>
        <taxon>Glires</taxon>
        <taxon>Rodentia</taxon>
        <taxon>Myomorpha</taxon>
        <taxon>Muroidea</taxon>
        <taxon>Cricetidae</taxon>
        <taxon>Arvicolinae</taxon>
        <taxon>Microtus</taxon>
    </lineage>
</organism>
<dbReference type="InterPro" id="IPR054708">
    <property type="entry name" value="MTPAP-like_central"/>
</dbReference>
<keyword evidence="7" id="KW-1185">Reference proteome</keyword>
<feature type="compositionally biased region" description="Low complexity" evidence="4">
    <location>
        <begin position="205"/>
        <end position="218"/>
    </location>
</feature>
<reference evidence="8" key="1">
    <citation type="submission" date="2025-08" db="UniProtKB">
        <authorList>
            <consortium name="RefSeq"/>
        </authorList>
    </citation>
    <scope>IDENTIFICATION</scope>
</reference>
<evidence type="ECO:0000256" key="2">
    <source>
        <dbReference type="ARBA" id="ARBA00022842"/>
    </source>
</evidence>
<gene>
    <name evidence="8" type="primary">Tent4a</name>
</gene>
<evidence type="ECO:0000256" key="1">
    <source>
        <dbReference type="ARBA" id="ARBA00022723"/>
    </source>
</evidence>